<dbReference type="Pfam" id="PF04279">
    <property type="entry name" value="IspA"/>
    <property type="match status" value="1"/>
</dbReference>
<evidence type="ECO:0000256" key="5">
    <source>
        <dbReference type="SAM" id="Phobius"/>
    </source>
</evidence>
<gene>
    <name evidence="6" type="ORF">KMZ68_18150</name>
</gene>
<keyword evidence="3 5" id="KW-1133">Transmembrane helix</keyword>
<sequence length="184" mass="19704">MKDVFAKLAQDFFSTIVFLAVYLITDNVVLATSVAIAGAVAQVIYSKVRGEPLGYMTWASLGLVIVLGSATLLTHDPRFVLAKPAIGHFAVGAIMLKRGWLLRYLPPIVTETIPQYVTAAGYAWAALMFVLGLGTIAVAATGDLKLWTLYVSVVLIGAKVAAFAIQYVAFRLLVSSRIRAAARA</sequence>
<feature type="transmembrane region" description="Helical" evidence="5">
    <location>
        <begin position="12"/>
        <end position="41"/>
    </location>
</feature>
<feature type="transmembrane region" description="Helical" evidence="5">
    <location>
        <begin position="116"/>
        <end position="141"/>
    </location>
</feature>
<dbReference type="RefSeq" id="WP_215612561.1">
    <property type="nucleotide sequence ID" value="NZ_CP076135.1"/>
</dbReference>
<dbReference type="GO" id="GO:0005886">
    <property type="term" value="C:plasma membrane"/>
    <property type="evidence" value="ECO:0007669"/>
    <property type="project" value="TreeGrafter"/>
</dbReference>
<organism evidence="6 7">
    <name type="scientific">Bradyrhizobium sediminis</name>
    <dbReference type="NCBI Taxonomy" id="2840469"/>
    <lineage>
        <taxon>Bacteria</taxon>
        <taxon>Pseudomonadati</taxon>
        <taxon>Pseudomonadota</taxon>
        <taxon>Alphaproteobacteria</taxon>
        <taxon>Hyphomicrobiales</taxon>
        <taxon>Nitrobacteraceae</taxon>
        <taxon>Bradyrhizobium</taxon>
    </lineage>
</organism>
<dbReference type="Proteomes" id="UP000680805">
    <property type="component" value="Chromosome"/>
</dbReference>
<keyword evidence="4 5" id="KW-0472">Membrane</keyword>
<evidence type="ECO:0000256" key="3">
    <source>
        <dbReference type="ARBA" id="ARBA00022989"/>
    </source>
</evidence>
<dbReference type="EMBL" id="CP076135">
    <property type="protein sequence ID" value="QWG16893.1"/>
    <property type="molecule type" value="Genomic_DNA"/>
</dbReference>
<evidence type="ECO:0000313" key="7">
    <source>
        <dbReference type="Proteomes" id="UP000680805"/>
    </source>
</evidence>
<feature type="transmembrane region" description="Helical" evidence="5">
    <location>
        <begin position="53"/>
        <end position="73"/>
    </location>
</feature>
<accession>A0A975NKK7</accession>
<feature type="transmembrane region" description="Helical" evidence="5">
    <location>
        <begin position="79"/>
        <end position="96"/>
    </location>
</feature>
<feature type="transmembrane region" description="Helical" evidence="5">
    <location>
        <begin position="147"/>
        <end position="170"/>
    </location>
</feature>
<evidence type="ECO:0000256" key="1">
    <source>
        <dbReference type="ARBA" id="ARBA00022475"/>
    </source>
</evidence>
<evidence type="ECO:0000313" key="6">
    <source>
        <dbReference type="EMBL" id="QWG16893.1"/>
    </source>
</evidence>
<proteinExistence type="predicted"/>
<evidence type="ECO:0000256" key="4">
    <source>
        <dbReference type="ARBA" id="ARBA00023136"/>
    </source>
</evidence>
<dbReference type="KEGG" id="bsei:KMZ68_18150"/>
<name>A0A975NKK7_9BRAD</name>
<evidence type="ECO:0000256" key="2">
    <source>
        <dbReference type="ARBA" id="ARBA00022692"/>
    </source>
</evidence>
<keyword evidence="2 5" id="KW-0812">Transmembrane</keyword>
<dbReference type="AlphaFoldDB" id="A0A975NKK7"/>
<dbReference type="InterPro" id="IPR006008">
    <property type="entry name" value="YciB"/>
</dbReference>
<reference evidence="6" key="1">
    <citation type="submission" date="2021-06" db="EMBL/GenBank/DDBJ databases">
        <title>Bradyrhizobium sp. S2-11-2 Genome sequencing.</title>
        <authorList>
            <person name="Jin L."/>
        </authorList>
    </citation>
    <scope>NUCLEOTIDE SEQUENCE</scope>
    <source>
        <strain evidence="6">S2-11-2</strain>
    </source>
</reference>
<dbReference type="PANTHER" id="PTHR36917">
    <property type="entry name" value="INTRACELLULAR SEPTATION PROTEIN A-RELATED"/>
    <property type="match status" value="1"/>
</dbReference>
<keyword evidence="1" id="KW-1003">Cell membrane</keyword>
<dbReference type="PANTHER" id="PTHR36917:SF1">
    <property type="entry name" value="INNER MEMBRANE-SPANNING PROTEIN YCIB"/>
    <property type="match status" value="1"/>
</dbReference>
<protein>
    <submittedName>
        <fullName evidence="6">Septation protein IspZ</fullName>
    </submittedName>
</protein>